<dbReference type="AlphaFoldDB" id="A0A1S1WZF3"/>
<dbReference type="RefSeq" id="WP_071115313.1">
    <property type="nucleotide sequence ID" value="NZ_MKCS01000001.1"/>
</dbReference>
<accession>A0A1S1WZF3</accession>
<dbReference type="Proteomes" id="UP000180088">
    <property type="component" value="Unassembled WGS sequence"/>
</dbReference>
<gene>
    <name evidence="2" type="ORF">BI347_03550</name>
</gene>
<evidence type="ECO:0000313" key="3">
    <source>
        <dbReference type="Proteomes" id="UP000180088"/>
    </source>
</evidence>
<dbReference type="Pfam" id="PF13443">
    <property type="entry name" value="HTH_26"/>
    <property type="match status" value="1"/>
</dbReference>
<evidence type="ECO:0000313" key="2">
    <source>
        <dbReference type="EMBL" id="OHX12681.1"/>
    </source>
</evidence>
<dbReference type="InterPro" id="IPR010982">
    <property type="entry name" value="Lambda_DNA-bd_dom_sf"/>
</dbReference>
<name>A0A1S1WZF3_9NEIS</name>
<dbReference type="SUPFAM" id="SSF51306">
    <property type="entry name" value="LexA/Signal peptidase"/>
    <property type="match status" value="1"/>
</dbReference>
<dbReference type="Gene3D" id="2.10.109.10">
    <property type="entry name" value="Umud Fragment, subunit A"/>
    <property type="match status" value="1"/>
</dbReference>
<dbReference type="SMART" id="SM00530">
    <property type="entry name" value="HTH_XRE"/>
    <property type="match status" value="1"/>
</dbReference>
<dbReference type="SUPFAM" id="SSF47413">
    <property type="entry name" value="lambda repressor-like DNA-binding domains"/>
    <property type="match status" value="1"/>
</dbReference>
<dbReference type="STRING" id="1903179.BI347_03550"/>
<dbReference type="CDD" id="cd00093">
    <property type="entry name" value="HTH_XRE"/>
    <property type="match status" value="1"/>
</dbReference>
<comment type="caution">
    <text evidence="2">The sequence shown here is derived from an EMBL/GenBank/DDBJ whole genome shotgun (WGS) entry which is preliminary data.</text>
</comment>
<feature type="domain" description="HTH cro/C1-type" evidence="1">
    <location>
        <begin position="37"/>
        <end position="77"/>
    </location>
</feature>
<dbReference type="EMBL" id="MKCS01000001">
    <property type="protein sequence ID" value="OHX12681.1"/>
    <property type="molecule type" value="Genomic_DNA"/>
</dbReference>
<organism evidence="2 3">
    <name type="scientific">Chromobacterium sphagni</name>
    <dbReference type="NCBI Taxonomy" id="1903179"/>
    <lineage>
        <taxon>Bacteria</taxon>
        <taxon>Pseudomonadati</taxon>
        <taxon>Pseudomonadota</taxon>
        <taxon>Betaproteobacteria</taxon>
        <taxon>Neisseriales</taxon>
        <taxon>Chromobacteriaceae</taxon>
        <taxon>Chromobacterium</taxon>
    </lineage>
</organism>
<dbReference type="InterPro" id="IPR001387">
    <property type="entry name" value="Cro/C1-type_HTH"/>
</dbReference>
<dbReference type="OrthoDB" id="8583918at2"/>
<evidence type="ECO:0000259" key="1">
    <source>
        <dbReference type="PROSITE" id="PS50943"/>
    </source>
</evidence>
<protein>
    <recommendedName>
        <fullName evidence="1">HTH cro/C1-type domain-containing protein</fullName>
    </recommendedName>
</protein>
<sequence length="221" mass="23953">MVKGVEKAQPVNDGLLNVIAGNLASLMQRHGVDAMRLSDETGLGIATINNLRRGVGNPTLSTLGELARYFQVSIGELAEARLDPAARPRQAVFSMPLVGIGHVGDFIDTEVADQGHYCAEVAGYADRPLFAVLVNNDTLYPHYAQGTVFVMVRESRPQDGDIVLMRIGANPPCLRRVYVEEEFLLFSSIAALNDVAPSLYKNYQVLAVVLKAIKTLSGDAR</sequence>
<dbReference type="GO" id="GO:0003677">
    <property type="term" value="F:DNA binding"/>
    <property type="evidence" value="ECO:0007669"/>
    <property type="project" value="InterPro"/>
</dbReference>
<dbReference type="PROSITE" id="PS50943">
    <property type="entry name" value="HTH_CROC1"/>
    <property type="match status" value="1"/>
</dbReference>
<dbReference type="InterPro" id="IPR036286">
    <property type="entry name" value="LexA/Signal_pep-like_sf"/>
</dbReference>
<reference evidence="2 3" key="1">
    <citation type="submission" date="2016-09" db="EMBL/GenBank/DDBJ databases">
        <title>Chromobacterium muskegensis sp. nov., an insecticidal bacterium isolated from Sphagnum bogs.</title>
        <authorList>
            <person name="Sparks M.E."/>
            <person name="Blackburn M.B."/>
            <person name="Gundersen-Rindal D.E."/>
            <person name="Mitchell A."/>
            <person name="Farrar R."/>
            <person name="Kuhar D."/>
        </authorList>
    </citation>
    <scope>NUCLEOTIDE SEQUENCE [LARGE SCALE GENOMIC DNA]</scope>
    <source>
        <strain evidence="2 3">37-2</strain>
    </source>
</reference>
<proteinExistence type="predicted"/>
<dbReference type="Gene3D" id="1.10.260.40">
    <property type="entry name" value="lambda repressor-like DNA-binding domains"/>
    <property type="match status" value="1"/>
</dbReference>